<comment type="function">
    <text evidence="11 12">Key component of the proton channel; it plays a direct role in the translocation of protons across the membrane.</text>
</comment>
<gene>
    <name evidence="11 13" type="primary">atpB</name>
    <name evidence="13" type="ORF">QQ008_21870</name>
</gene>
<proteinExistence type="inferred from homology"/>
<dbReference type="PRINTS" id="PR00123">
    <property type="entry name" value="ATPASEA"/>
</dbReference>
<feature type="transmembrane region" description="Helical" evidence="11">
    <location>
        <begin position="273"/>
        <end position="295"/>
    </location>
</feature>
<keyword evidence="7 11" id="KW-1133">Transmembrane helix</keyword>
<dbReference type="CDD" id="cd00310">
    <property type="entry name" value="ATP-synt_Fo_a_6"/>
    <property type="match status" value="1"/>
</dbReference>
<dbReference type="HAMAP" id="MF_01393">
    <property type="entry name" value="ATP_synth_a_bact"/>
    <property type="match status" value="1"/>
</dbReference>
<feature type="transmembrane region" description="Helical" evidence="11">
    <location>
        <begin position="184"/>
        <end position="204"/>
    </location>
</feature>
<evidence type="ECO:0000256" key="12">
    <source>
        <dbReference type="RuleBase" id="RU000483"/>
    </source>
</evidence>
<keyword evidence="10 11" id="KW-0066">ATP synthesis</keyword>
<feature type="transmembrane region" description="Helical" evidence="11">
    <location>
        <begin position="301"/>
        <end position="325"/>
    </location>
</feature>
<dbReference type="PANTHER" id="PTHR11410">
    <property type="entry name" value="ATP SYNTHASE SUBUNIT A"/>
    <property type="match status" value="1"/>
</dbReference>
<organism evidence="13 14">
    <name type="scientific">Splendidivirga corallicola</name>
    <dbReference type="NCBI Taxonomy" id="3051826"/>
    <lineage>
        <taxon>Bacteria</taxon>
        <taxon>Pseudomonadati</taxon>
        <taxon>Bacteroidota</taxon>
        <taxon>Cytophagia</taxon>
        <taxon>Cytophagales</taxon>
        <taxon>Splendidivirgaceae</taxon>
        <taxon>Splendidivirga</taxon>
    </lineage>
</organism>
<keyword evidence="5 11" id="KW-0812">Transmembrane</keyword>
<dbReference type="InterPro" id="IPR000568">
    <property type="entry name" value="ATP_synth_F0_asu"/>
</dbReference>
<evidence type="ECO:0000256" key="4">
    <source>
        <dbReference type="ARBA" id="ARBA00022547"/>
    </source>
</evidence>
<dbReference type="InterPro" id="IPR045083">
    <property type="entry name" value="ATP_synth_F0_asu_bact/mt"/>
</dbReference>
<evidence type="ECO:0000256" key="1">
    <source>
        <dbReference type="ARBA" id="ARBA00004141"/>
    </source>
</evidence>
<keyword evidence="6 11" id="KW-0375">Hydrogen ion transport</keyword>
<keyword evidence="4 11" id="KW-0138">CF(0)</keyword>
<evidence type="ECO:0000256" key="6">
    <source>
        <dbReference type="ARBA" id="ARBA00022781"/>
    </source>
</evidence>
<dbReference type="InterPro" id="IPR035908">
    <property type="entry name" value="F0_ATP_A_sf"/>
</dbReference>
<evidence type="ECO:0000313" key="13">
    <source>
        <dbReference type="EMBL" id="MDN5204055.1"/>
    </source>
</evidence>
<keyword evidence="8 11" id="KW-0406">Ion transport</keyword>
<evidence type="ECO:0000256" key="3">
    <source>
        <dbReference type="ARBA" id="ARBA00022448"/>
    </source>
</evidence>
<name>A0ABT8KTG6_9BACT</name>
<evidence type="ECO:0000256" key="11">
    <source>
        <dbReference type="HAMAP-Rule" id="MF_01393"/>
    </source>
</evidence>
<dbReference type="RefSeq" id="WP_346754079.1">
    <property type="nucleotide sequence ID" value="NZ_JAUJEA010000009.1"/>
</dbReference>
<feature type="transmembrane region" description="Helical" evidence="11">
    <location>
        <begin position="125"/>
        <end position="143"/>
    </location>
</feature>
<keyword evidence="3 11" id="KW-0813">Transport</keyword>
<evidence type="ECO:0000256" key="2">
    <source>
        <dbReference type="ARBA" id="ARBA00006810"/>
    </source>
</evidence>
<comment type="subcellular location">
    <subcellularLocation>
        <location evidence="11 12">Cell membrane</location>
        <topology evidence="11 12">Multi-pass membrane protein</topology>
    </subcellularLocation>
    <subcellularLocation>
        <location evidence="1">Membrane</location>
        <topology evidence="1">Multi-pass membrane protein</topology>
    </subcellularLocation>
</comment>
<dbReference type="PANTHER" id="PTHR11410:SF0">
    <property type="entry name" value="ATP SYNTHASE SUBUNIT A"/>
    <property type="match status" value="1"/>
</dbReference>
<dbReference type="NCBIfam" id="TIGR01131">
    <property type="entry name" value="ATP_synt_6_or_A"/>
    <property type="match status" value="1"/>
</dbReference>
<dbReference type="Proteomes" id="UP001172082">
    <property type="component" value="Unassembled WGS sequence"/>
</dbReference>
<sequence>MDISRRFRPNKSLKISFLSILIIVLTSNFTVFASGGDGEEFNPGEMIMHHVKDAHEWHFFDIGETQVTLPLPIILYSEKNGFVSFLSSKFHHGETSYKGYKLDHSGHIVAEDGHEFYDISITKNVAALFMGSILMIIIFLSVAKGYRKNEGRAPKGIQSFFEPIIVYVKDEIVKPNVGPKYQRYLPYLLTLFFFIWFGNLFGLLPGAANLTGNIAVTLVLAVFTLIITLVSANKNYWGHIFNPPGVPGPLKIIIIPVEIIGILSKPFSLMLRLFVAITAGHIVILSLIGLVFIFHSWQVGIVSTLIVTFINIIELLVASIQAYVFTLFSAMYIGMAIEEHH</sequence>
<dbReference type="EMBL" id="JAUJEA010000009">
    <property type="protein sequence ID" value="MDN5204055.1"/>
    <property type="molecule type" value="Genomic_DNA"/>
</dbReference>
<protein>
    <recommendedName>
        <fullName evidence="11 12">ATP synthase subunit a</fullName>
    </recommendedName>
    <alternativeName>
        <fullName evidence="11">ATP synthase F0 sector subunit a</fullName>
    </alternativeName>
    <alternativeName>
        <fullName evidence="11">F-ATPase subunit 6</fullName>
    </alternativeName>
</protein>
<evidence type="ECO:0000256" key="5">
    <source>
        <dbReference type="ARBA" id="ARBA00022692"/>
    </source>
</evidence>
<evidence type="ECO:0000256" key="7">
    <source>
        <dbReference type="ARBA" id="ARBA00022989"/>
    </source>
</evidence>
<comment type="caution">
    <text evidence="13">The sequence shown here is derived from an EMBL/GenBank/DDBJ whole genome shotgun (WGS) entry which is preliminary data.</text>
</comment>
<evidence type="ECO:0000256" key="10">
    <source>
        <dbReference type="ARBA" id="ARBA00023310"/>
    </source>
</evidence>
<evidence type="ECO:0000313" key="14">
    <source>
        <dbReference type="Proteomes" id="UP001172082"/>
    </source>
</evidence>
<accession>A0ABT8KTG6</accession>
<keyword evidence="11" id="KW-1003">Cell membrane</keyword>
<keyword evidence="9 11" id="KW-0472">Membrane</keyword>
<comment type="similarity">
    <text evidence="2 11 12">Belongs to the ATPase A chain family.</text>
</comment>
<keyword evidence="14" id="KW-1185">Reference proteome</keyword>
<reference evidence="13" key="1">
    <citation type="submission" date="2023-06" db="EMBL/GenBank/DDBJ databases">
        <title>Genomic of Parafulvivirga corallium.</title>
        <authorList>
            <person name="Wang G."/>
        </authorList>
    </citation>
    <scope>NUCLEOTIDE SEQUENCE</scope>
    <source>
        <strain evidence="13">BMA10</strain>
    </source>
</reference>
<feature type="transmembrane region" description="Helical" evidence="11">
    <location>
        <begin position="210"/>
        <end position="232"/>
    </location>
</feature>
<dbReference type="Gene3D" id="1.20.120.220">
    <property type="entry name" value="ATP synthase, F0 complex, subunit A"/>
    <property type="match status" value="1"/>
</dbReference>
<evidence type="ECO:0000256" key="8">
    <source>
        <dbReference type="ARBA" id="ARBA00023065"/>
    </source>
</evidence>
<dbReference type="SUPFAM" id="SSF81336">
    <property type="entry name" value="F1F0 ATP synthase subunit A"/>
    <property type="match status" value="1"/>
</dbReference>
<evidence type="ECO:0000256" key="9">
    <source>
        <dbReference type="ARBA" id="ARBA00023136"/>
    </source>
</evidence>
<dbReference type="Pfam" id="PF00119">
    <property type="entry name" value="ATP-synt_A"/>
    <property type="match status" value="1"/>
</dbReference>